<evidence type="ECO:0000256" key="5">
    <source>
        <dbReference type="ARBA" id="ARBA00022691"/>
    </source>
</evidence>
<feature type="binding site" evidence="7 8">
    <location>
        <position position="90"/>
    </location>
    <ligand>
        <name>S-adenosyl-L-methionine</name>
        <dbReference type="ChEBI" id="CHEBI:59789"/>
    </ligand>
</feature>
<protein>
    <recommendedName>
        <fullName evidence="7">Ribosomal RNA small subunit methyltransferase A</fullName>
        <ecNumber evidence="7">2.1.1.182</ecNumber>
    </recommendedName>
    <alternativeName>
        <fullName evidence="7">16S rRNA (adenine(1518)-N(6)/adenine(1519)-N(6))-dimethyltransferase</fullName>
    </alternativeName>
    <alternativeName>
        <fullName evidence="7">16S rRNA dimethyladenosine transferase</fullName>
    </alternativeName>
    <alternativeName>
        <fullName evidence="7">16S rRNA dimethylase</fullName>
    </alternativeName>
    <alternativeName>
        <fullName evidence="7">S-adenosylmethionine-6-N', N'-adenosyl(rRNA) dimethyltransferase</fullName>
    </alternativeName>
</protein>
<dbReference type="Gene3D" id="1.10.8.100">
    <property type="entry name" value="Ribosomal RNA adenine dimethylase-like, domain 2"/>
    <property type="match status" value="1"/>
</dbReference>
<feature type="binding site" evidence="7 8">
    <location>
        <position position="65"/>
    </location>
    <ligand>
        <name>S-adenosyl-L-methionine</name>
        <dbReference type="ChEBI" id="CHEBI:59789"/>
    </ligand>
</feature>
<comment type="similarity">
    <text evidence="7">Belongs to the class I-like SAM-binding methyltransferase superfamily. rRNA adenine N(6)-methyltransferase family. RsmA subfamily.</text>
</comment>
<dbReference type="Pfam" id="PF00398">
    <property type="entry name" value="RrnaAD"/>
    <property type="match status" value="1"/>
</dbReference>
<keyword evidence="3 7" id="KW-0489">Methyltransferase</keyword>
<dbReference type="EC" id="2.1.1.182" evidence="7"/>
<feature type="binding site" evidence="7 8">
    <location>
        <position position="19"/>
    </location>
    <ligand>
        <name>S-adenosyl-L-methionine</name>
        <dbReference type="ChEBI" id="CHEBI:59789"/>
    </ligand>
</feature>
<keyword evidence="6 7" id="KW-0694">RNA-binding</keyword>
<dbReference type="Gene3D" id="3.40.50.150">
    <property type="entry name" value="Vaccinia Virus protein VP39"/>
    <property type="match status" value="1"/>
</dbReference>
<comment type="catalytic activity">
    <reaction evidence="7">
        <text>adenosine(1518)/adenosine(1519) in 16S rRNA + 4 S-adenosyl-L-methionine = N(6)-dimethyladenosine(1518)/N(6)-dimethyladenosine(1519) in 16S rRNA + 4 S-adenosyl-L-homocysteine + 4 H(+)</text>
        <dbReference type="Rhea" id="RHEA:19609"/>
        <dbReference type="Rhea" id="RHEA-COMP:10232"/>
        <dbReference type="Rhea" id="RHEA-COMP:10233"/>
        <dbReference type="ChEBI" id="CHEBI:15378"/>
        <dbReference type="ChEBI" id="CHEBI:57856"/>
        <dbReference type="ChEBI" id="CHEBI:59789"/>
        <dbReference type="ChEBI" id="CHEBI:74411"/>
        <dbReference type="ChEBI" id="CHEBI:74493"/>
        <dbReference type="EC" id="2.1.1.182"/>
    </reaction>
</comment>
<evidence type="ECO:0000256" key="1">
    <source>
        <dbReference type="ARBA" id="ARBA00022490"/>
    </source>
</evidence>
<evidence type="ECO:0000256" key="6">
    <source>
        <dbReference type="ARBA" id="ARBA00022884"/>
    </source>
</evidence>
<accession>A0A937X032</accession>
<dbReference type="GO" id="GO:0005829">
    <property type="term" value="C:cytosol"/>
    <property type="evidence" value="ECO:0007669"/>
    <property type="project" value="TreeGrafter"/>
</dbReference>
<feature type="domain" description="Ribosomal RNA adenine methylase transferase N-terminal" evidence="9">
    <location>
        <begin position="24"/>
        <end position="208"/>
    </location>
</feature>
<comment type="subcellular location">
    <subcellularLocation>
        <location evidence="7">Cytoplasm</location>
    </subcellularLocation>
</comment>
<proteinExistence type="inferred from homology"/>
<dbReference type="InterPro" id="IPR020598">
    <property type="entry name" value="rRNA_Ade_methylase_Trfase_N"/>
</dbReference>
<dbReference type="InterPro" id="IPR029063">
    <property type="entry name" value="SAM-dependent_MTases_sf"/>
</dbReference>
<comment type="caution">
    <text evidence="10">The sequence shown here is derived from an EMBL/GenBank/DDBJ whole genome shotgun (WGS) entry which is preliminary data.</text>
</comment>
<feature type="binding site" evidence="7 8">
    <location>
        <position position="17"/>
    </location>
    <ligand>
        <name>S-adenosyl-L-methionine</name>
        <dbReference type="ChEBI" id="CHEBI:59789"/>
    </ligand>
</feature>
<feature type="binding site" evidence="7 8">
    <location>
        <position position="44"/>
    </location>
    <ligand>
        <name>S-adenosyl-L-methionine</name>
        <dbReference type="ChEBI" id="CHEBI:59789"/>
    </ligand>
</feature>
<name>A0A937X032_9BACT</name>
<evidence type="ECO:0000256" key="8">
    <source>
        <dbReference type="PROSITE-ProRule" id="PRU01026"/>
    </source>
</evidence>
<dbReference type="SMART" id="SM00650">
    <property type="entry name" value="rADc"/>
    <property type="match status" value="1"/>
</dbReference>
<dbReference type="InterPro" id="IPR011530">
    <property type="entry name" value="rRNA_adenine_dimethylase"/>
</dbReference>
<dbReference type="GO" id="GO:0003723">
    <property type="term" value="F:RNA binding"/>
    <property type="evidence" value="ECO:0007669"/>
    <property type="project" value="UniProtKB-UniRule"/>
</dbReference>
<keyword evidence="1 7" id="KW-0963">Cytoplasm</keyword>
<dbReference type="PANTHER" id="PTHR11727">
    <property type="entry name" value="DIMETHYLADENOSINE TRANSFERASE"/>
    <property type="match status" value="1"/>
</dbReference>
<evidence type="ECO:0000256" key="4">
    <source>
        <dbReference type="ARBA" id="ARBA00022679"/>
    </source>
</evidence>
<dbReference type="InterPro" id="IPR020596">
    <property type="entry name" value="rRNA_Ade_Mease_Trfase_CS"/>
</dbReference>
<gene>
    <name evidence="7 10" type="primary">rsmA</name>
    <name evidence="7" type="synonym">ksgA</name>
    <name evidence="10" type="ORF">FJZ00_00100</name>
</gene>
<dbReference type="FunFam" id="3.40.50.150:FF:000023">
    <property type="entry name" value="Ribosomal RNA small subunit methyltransferase A"/>
    <property type="match status" value="1"/>
</dbReference>
<dbReference type="InterPro" id="IPR001737">
    <property type="entry name" value="KsgA/Erm"/>
</dbReference>
<dbReference type="PROSITE" id="PS51689">
    <property type="entry name" value="SAM_RNA_A_N6_MT"/>
    <property type="match status" value="1"/>
</dbReference>
<dbReference type="PANTHER" id="PTHR11727:SF7">
    <property type="entry name" value="DIMETHYLADENOSINE TRANSFERASE-RELATED"/>
    <property type="match status" value="1"/>
</dbReference>
<dbReference type="NCBIfam" id="TIGR00755">
    <property type="entry name" value="ksgA"/>
    <property type="match status" value="1"/>
</dbReference>
<keyword evidence="4 7" id="KW-0808">Transferase</keyword>
<evidence type="ECO:0000259" key="9">
    <source>
        <dbReference type="SMART" id="SM00650"/>
    </source>
</evidence>
<dbReference type="PROSITE" id="PS01131">
    <property type="entry name" value="RRNA_A_DIMETH"/>
    <property type="match status" value="1"/>
</dbReference>
<dbReference type="AlphaFoldDB" id="A0A937X032"/>
<comment type="function">
    <text evidence="7">Specifically dimethylates two adjacent adenosines (A1518 and A1519) in the loop of a conserved hairpin near the 3'-end of 16S rRNA in the 30S particle. May play a critical role in biogenesis of 30S subunits.</text>
</comment>
<dbReference type="Proteomes" id="UP000703893">
    <property type="component" value="Unassembled WGS sequence"/>
</dbReference>
<sequence length="280" mass="31273">MTATDVIIRAKRRLGQHFLRDERILTRIADAAELAPGDTVVEIGPGTGNLTTQLLDRAGKVVAVEIDERLQPVLGVLETTRESFRVVWGDFMDLEWASLGLSSQDKVKVVANIPYYITTPILLKLLQEPEISRRPLTEVPPLAERFVIMVQDEVAERMIAQPGTKAYGSLSVIVQYAARVERVFKVPRHVFVPRPQVESAVLRLFPRHEPPMRVADPRVFFRVVRGSFGQRRKTLLNALSAAAFVKADVAAACQAADIDPQRRGETLTLDEFARLAAHLH</sequence>
<reference evidence="10 11" key="1">
    <citation type="submission" date="2019-03" db="EMBL/GenBank/DDBJ databases">
        <title>Lake Tanganyika Metagenome-Assembled Genomes (MAGs).</title>
        <authorList>
            <person name="Tran P."/>
        </authorList>
    </citation>
    <scope>NUCLEOTIDE SEQUENCE [LARGE SCALE GENOMIC DNA]</scope>
    <source>
        <strain evidence="10">K_DeepCast_65m_m2_236</strain>
    </source>
</reference>
<evidence type="ECO:0000313" key="10">
    <source>
        <dbReference type="EMBL" id="MBM3273521.1"/>
    </source>
</evidence>
<dbReference type="EMBL" id="VGJX01000002">
    <property type="protein sequence ID" value="MBM3273521.1"/>
    <property type="molecule type" value="Genomic_DNA"/>
</dbReference>
<dbReference type="InterPro" id="IPR023165">
    <property type="entry name" value="rRNA_Ade_diMease-like_C"/>
</dbReference>
<evidence type="ECO:0000256" key="2">
    <source>
        <dbReference type="ARBA" id="ARBA00022552"/>
    </source>
</evidence>
<evidence type="ECO:0000256" key="3">
    <source>
        <dbReference type="ARBA" id="ARBA00022603"/>
    </source>
</evidence>
<evidence type="ECO:0000256" key="7">
    <source>
        <dbReference type="HAMAP-Rule" id="MF_00607"/>
    </source>
</evidence>
<feature type="binding site" evidence="7 8">
    <location>
        <position position="112"/>
    </location>
    <ligand>
        <name>S-adenosyl-L-methionine</name>
        <dbReference type="ChEBI" id="CHEBI:59789"/>
    </ligand>
</feature>
<keyword evidence="2 7" id="KW-0698">rRNA processing</keyword>
<keyword evidence="5 7" id="KW-0949">S-adenosyl-L-methionine</keyword>
<evidence type="ECO:0000313" key="11">
    <source>
        <dbReference type="Proteomes" id="UP000703893"/>
    </source>
</evidence>
<organism evidence="10 11">
    <name type="scientific">Candidatus Tanganyikabacteria bacterium</name>
    <dbReference type="NCBI Taxonomy" id="2961651"/>
    <lineage>
        <taxon>Bacteria</taxon>
        <taxon>Bacillati</taxon>
        <taxon>Candidatus Sericytochromatia</taxon>
        <taxon>Candidatus Tanganyikabacteria</taxon>
    </lineage>
</organism>
<dbReference type="SUPFAM" id="SSF53335">
    <property type="entry name" value="S-adenosyl-L-methionine-dependent methyltransferases"/>
    <property type="match status" value="1"/>
</dbReference>
<dbReference type="GO" id="GO:0052908">
    <property type="term" value="F:16S rRNA (adenine(1518)-N(6)/adenine(1519)-N(6))-dimethyltransferase activity"/>
    <property type="evidence" value="ECO:0007669"/>
    <property type="project" value="UniProtKB-EC"/>
</dbReference>
<dbReference type="HAMAP" id="MF_00607">
    <property type="entry name" value="16SrRNA_methyltr_A"/>
    <property type="match status" value="1"/>
</dbReference>